<dbReference type="PROSITE" id="PS01095">
    <property type="entry name" value="GH18_1"/>
    <property type="match status" value="1"/>
</dbReference>
<dbReference type="InterPro" id="IPR001579">
    <property type="entry name" value="Glyco_hydro_18_chit_AS"/>
</dbReference>
<evidence type="ECO:0000256" key="6">
    <source>
        <dbReference type="ARBA" id="ARBA00023277"/>
    </source>
</evidence>
<dbReference type="EC" id="3.2.1.14" evidence="3"/>
<accession>A0A9W9WAV0</accession>
<evidence type="ECO:0000256" key="8">
    <source>
        <dbReference type="ARBA" id="ARBA00023326"/>
    </source>
</evidence>
<protein>
    <recommendedName>
        <fullName evidence="3">chitinase</fullName>
        <ecNumber evidence="3">3.2.1.14</ecNumber>
    </recommendedName>
</protein>
<dbReference type="PANTHER" id="PTHR11177:SF397">
    <property type="entry name" value="CHITINASE"/>
    <property type="match status" value="1"/>
</dbReference>
<dbReference type="PROSITE" id="PS51910">
    <property type="entry name" value="GH18_2"/>
    <property type="match status" value="1"/>
</dbReference>
<sequence length="581" mass="65982">MLSHLIISFGYISQEYKITNMDGVSPDLYKIVGDLKQRNPKLKIMIALGGWTFNDPGAWQSVFPTMVSNQANRKTFIDNLLGFLSEYGYDGVDFDWEYPGADDRGGSDSDGANYAQLLKELKEVIAASGRDYLVTFTSPTSYWYLRHFDLKAMADNVDWINLMAYDLHGVWDGENPIGNHILAHTNLTGIDEALNLFWRVDVEPSRIALGLGFYGRTFKLKDASCWKPGCEFSDPGAKGPCTSTKGILSYREISQIRKDTGGTAYLDKEAAVRYMVYDDDSWVAFDDETTFEMKIKYANKMGLSGLMIWAIDLDDNRLSALRAVWWGNTSSLCSDWSVGALQDADKEIISPTKVQRAMYQTEHVFEGQLIGDFFTNWLDKGKIEHQLPMPRKPQPKLSCASSMQHVWDDKRWPVLNSRGKRPKESFFKALLSELGSNGHLDRLTIFKARANGMKGAMFGGKQAVDLVGTWGQKSADEQLQTTKTMGMVFEYMNHPDVWEKFCDTYEAIYNRLGEFDDYHEQQKTGLPTLQDEWPKFINVVLSSMATREPRNKFYNIIWGINVLKNHAKITLPGKCPHLPRS</sequence>
<organism evidence="11 12">
    <name type="scientific">Penicillium cosmopolitanum</name>
    <dbReference type="NCBI Taxonomy" id="1131564"/>
    <lineage>
        <taxon>Eukaryota</taxon>
        <taxon>Fungi</taxon>
        <taxon>Dikarya</taxon>
        <taxon>Ascomycota</taxon>
        <taxon>Pezizomycotina</taxon>
        <taxon>Eurotiomycetes</taxon>
        <taxon>Eurotiomycetidae</taxon>
        <taxon>Eurotiales</taxon>
        <taxon>Aspergillaceae</taxon>
        <taxon>Penicillium</taxon>
    </lineage>
</organism>
<reference evidence="11" key="2">
    <citation type="journal article" date="2023" name="IMA Fungus">
        <title>Comparative genomic study of the Penicillium genus elucidates a diverse pangenome and 15 lateral gene transfer events.</title>
        <authorList>
            <person name="Petersen C."/>
            <person name="Sorensen T."/>
            <person name="Nielsen M.R."/>
            <person name="Sondergaard T.E."/>
            <person name="Sorensen J.L."/>
            <person name="Fitzpatrick D.A."/>
            <person name="Frisvad J.C."/>
            <person name="Nielsen K.L."/>
        </authorList>
    </citation>
    <scope>NUCLEOTIDE SEQUENCE</scope>
    <source>
        <strain evidence="11">IBT 29677</strain>
    </source>
</reference>
<dbReference type="SUPFAM" id="SSF54556">
    <property type="entry name" value="Chitinase insertion domain"/>
    <property type="match status" value="1"/>
</dbReference>
<dbReference type="SMART" id="SM00636">
    <property type="entry name" value="Glyco_18"/>
    <property type="match status" value="1"/>
</dbReference>
<evidence type="ECO:0000259" key="10">
    <source>
        <dbReference type="PROSITE" id="PS51910"/>
    </source>
</evidence>
<dbReference type="EMBL" id="JAPZBU010000003">
    <property type="protein sequence ID" value="KAJ5413933.1"/>
    <property type="molecule type" value="Genomic_DNA"/>
</dbReference>
<keyword evidence="4 9" id="KW-0378">Hydrolase</keyword>
<dbReference type="InterPro" id="IPR050314">
    <property type="entry name" value="Glycosyl_Hydrlase_18"/>
</dbReference>
<dbReference type="PANTHER" id="PTHR11177">
    <property type="entry name" value="CHITINASE"/>
    <property type="match status" value="1"/>
</dbReference>
<comment type="caution">
    <text evidence="11">The sequence shown here is derived from an EMBL/GenBank/DDBJ whole genome shotgun (WGS) entry which is preliminary data.</text>
</comment>
<reference evidence="11" key="1">
    <citation type="submission" date="2022-12" db="EMBL/GenBank/DDBJ databases">
        <authorList>
            <person name="Petersen C."/>
        </authorList>
    </citation>
    <scope>NUCLEOTIDE SEQUENCE</scope>
    <source>
        <strain evidence="11">IBT 29677</strain>
    </source>
</reference>
<evidence type="ECO:0000256" key="4">
    <source>
        <dbReference type="ARBA" id="ARBA00022801"/>
    </source>
</evidence>
<dbReference type="GO" id="GO:0006032">
    <property type="term" value="P:chitin catabolic process"/>
    <property type="evidence" value="ECO:0007669"/>
    <property type="project" value="UniProtKB-KW"/>
</dbReference>
<dbReference type="Pfam" id="PF00704">
    <property type="entry name" value="Glyco_hydro_18"/>
    <property type="match status" value="1"/>
</dbReference>
<evidence type="ECO:0000256" key="2">
    <source>
        <dbReference type="ARBA" id="ARBA00008682"/>
    </source>
</evidence>
<evidence type="ECO:0000256" key="7">
    <source>
        <dbReference type="ARBA" id="ARBA00023295"/>
    </source>
</evidence>
<evidence type="ECO:0000256" key="5">
    <source>
        <dbReference type="ARBA" id="ARBA00023024"/>
    </source>
</evidence>
<gene>
    <name evidence="11" type="ORF">N7509_000560</name>
</gene>
<proteinExistence type="inferred from homology"/>
<dbReference type="Gene3D" id="3.10.50.10">
    <property type="match status" value="1"/>
</dbReference>
<dbReference type="AlphaFoldDB" id="A0A9W9WAV0"/>
<evidence type="ECO:0000313" key="11">
    <source>
        <dbReference type="EMBL" id="KAJ5413933.1"/>
    </source>
</evidence>
<dbReference type="SUPFAM" id="SSF51445">
    <property type="entry name" value="(Trans)glycosidases"/>
    <property type="match status" value="1"/>
</dbReference>
<evidence type="ECO:0000256" key="9">
    <source>
        <dbReference type="RuleBase" id="RU000489"/>
    </source>
</evidence>
<dbReference type="InterPro" id="IPR001223">
    <property type="entry name" value="Glyco_hydro18_cat"/>
</dbReference>
<keyword evidence="6" id="KW-0119">Carbohydrate metabolism</keyword>
<evidence type="ECO:0000313" key="12">
    <source>
        <dbReference type="Proteomes" id="UP001147747"/>
    </source>
</evidence>
<dbReference type="Proteomes" id="UP001147747">
    <property type="component" value="Unassembled WGS sequence"/>
</dbReference>
<dbReference type="InterPro" id="IPR029070">
    <property type="entry name" value="Chitinase_insertion_sf"/>
</dbReference>
<dbReference type="GO" id="GO:0008843">
    <property type="term" value="F:endochitinase activity"/>
    <property type="evidence" value="ECO:0007669"/>
    <property type="project" value="UniProtKB-EC"/>
</dbReference>
<keyword evidence="7 9" id="KW-0326">Glycosidase</keyword>
<dbReference type="GO" id="GO:0008061">
    <property type="term" value="F:chitin binding"/>
    <property type="evidence" value="ECO:0007669"/>
    <property type="project" value="InterPro"/>
</dbReference>
<dbReference type="InterPro" id="IPR011583">
    <property type="entry name" value="Chitinase_II/V-like_cat"/>
</dbReference>
<comment type="catalytic activity">
    <reaction evidence="1">
        <text>Random endo-hydrolysis of N-acetyl-beta-D-glucosaminide (1-&gt;4)-beta-linkages in chitin and chitodextrins.</text>
        <dbReference type="EC" id="3.2.1.14"/>
    </reaction>
</comment>
<dbReference type="GeneID" id="81364177"/>
<dbReference type="RefSeq" id="XP_056493779.1">
    <property type="nucleotide sequence ID" value="XM_056625197.1"/>
</dbReference>
<keyword evidence="12" id="KW-1185">Reference proteome</keyword>
<comment type="similarity">
    <text evidence="2">Belongs to the glycosyl hydrolase 18 family. Chitinase class V subfamily.</text>
</comment>
<keyword evidence="8" id="KW-0624">Polysaccharide degradation</keyword>
<keyword evidence="5" id="KW-0146">Chitin degradation</keyword>
<dbReference type="OrthoDB" id="4369524at2759"/>
<dbReference type="GO" id="GO:0000272">
    <property type="term" value="P:polysaccharide catabolic process"/>
    <property type="evidence" value="ECO:0007669"/>
    <property type="project" value="UniProtKB-KW"/>
</dbReference>
<evidence type="ECO:0000256" key="3">
    <source>
        <dbReference type="ARBA" id="ARBA00012729"/>
    </source>
</evidence>
<dbReference type="Gene3D" id="3.20.20.80">
    <property type="entry name" value="Glycosidases"/>
    <property type="match status" value="1"/>
</dbReference>
<feature type="domain" description="GH18" evidence="10">
    <location>
        <begin position="1"/>
        <end position="328"/>
    </location>
</feature>
<evidence type="ECO:0000256" key="1">
    <source>
        <dbReference type="ARBA" id="ARBA00000822"/>
    </source>
</evidence>
<name>A0A9W9WAV0_9EURO</name>
<dbReference type="InterPro" id="IPR017853">
    <property type="entry name" value="GH"/>
</dbReference>